<dbReference type="Gene3D" id="1.20.120.740">
    <property type="entry name" value="YgfB uncharacterised protein family UPF0149, PF03695"/>
    <property type="match status" value="1"/>
</dbReference>
<dbReference type="InterPro" id="IPR036255">
    <property type="entry name" value="YgfB-like_sf"/>
</dbReference>
<evidence type="ECO:0000313" key="2">
    <source>
        <dbReference type="Proteomes" id="UP000310016"/>
    </source>
</evidence>
<dbReference type="InterPro" id="IPR011978">
    <property type="entry name" value="YgfB-like"/>
</dbReference>
<accession>A0A4U0Q7K3</accession>
<dbReference type="Pfam" id="PF03695">
    <property type="entry name" value="UPF0149"/>
    <property type="match status" value="1"/>
</dbReference>
<organism evidence="1 2">
    <name type="scientific">Chitiniphilus eburneus</name>
    <dbReference type="NCBI Taxonomy" id="2571148"/>
    <lineage>
        <taxon>Bacteria</taxon>
        <taxon>Pseudomonadati</taxon>
        <taxon>Pseudomonadota</taxon>
        <taxon>Betaproteobacteria</taxon>
        <taxon>Neisseriales</taxon>
        <taxon>Chitinibacteraceae</taxon>
        <taxon>Chitiniphilus</taxon>
    </lineage>
</organism>
<dbReference type="Proteomes" id="UP000310016">
    <property type="component" value="Unassembled WGS sequence"/>
</dbReference>
<dbReference type="RefSeq" id="WP_136773962.1">
    <property type="nucleotide sequence ID" value="NZ_SUMF01000016.1"/>
</dbReference>
<dbReference type="SUPFAM" id="SSF101327">
    <property type="entry name" value="YgfB-like"/>
    <property type="match status" value="1"/>
</dbReference>
<keyword evidence="2" id="KW-1185">Reference proteome</keyword>
<dbReference type="NCBIfam" id="TIGR02292">
    <property type="entry name" value="ygfB_yecA"/>
    <property type="match status" value="1"/>
</dbReference>
<protein>
    <submittedName>
        <fullName evidence="1">YecA family protein</fullName>
    </submittedName>
</protein>
<comment type="caution">
    <text evidence="1">The sequence shown here is derived from an EMBL/GenBank/DDBJ whole genome shotgun (WGS) entry which is preliminary data.</text>
</comment>
<gene>
    <name evidence="1" type="ORF">FAZ21_13485</name>
</gene>
<dbReference type="AlphaFoldDB" id="A0A4U0Q7K3"/>
<sequence>MANKGYSPNTVAPLSEAELDELAAFLESDATPDECMDLSMLHGFLTALLIAPEEPSPEAWLPQVWGDGSERPRFESAQQQTHIEDLVLRLYNQLADELGAEPPTYTPMVYVDEDSGTDIAQQWCYGFMLGTSLDPDSWQPLLEDDDGIELIGPILDCADEESRADLEAEGENLAQFEHQLAAALPELVPAIRDYWRARATQSAPAARPARPGRRH</sequence>
<dbReference type="EMBL" id="SUMF01000016">
    <property type="protein sequence ID" value="TJZ71714.1"/>
    <property type="molecule type" value="Genomic_DNA"/>
</dbReference>
<reference evidence="1 2" key="1">
    <citation type="submission" date="2019-04" db="EMBL/GenBank/DDBJ databases">
        <title>Chitiniphilus eburnea sp. nov., a novel chitinolytic bacterium isolated from aquaculture sludge.</title>
        <authorList>
            <person name="Sheng M."/>
        </authorList>
    </citation>
    <scope>NUCLEOTIDE SEQUENCE [LARGE SCALE GENOMIC DNA]</scope>
    <source>
        <strain evidence="1 2">HX-2-15</strain>
    </source>
</reference>
<evidence type="ECO:0000313" key="1">
    <source>
        <dbReference type="EMBL" id="TJZ71714.1"/>
    </source>
</evidence>
<dbReference type="OrthoDB" id="570299at2"/>
<proteinExistence type="predicted"/>
<name>A0A4U0Q7K3_9NEIS</name>